<evidence type="ECO:0000259" key="1">
    <source>
        <dbReference type="PROSITE" id="PS50887"/>
    </source>
</evidence>
<evidence type="ECO:0000313" key="2">
    <source>
        <dbReference type="EMBL" id="MBL4938205.1"/>
    </source>
</evidence>
<organism evidence="2 3">
    <name type="scientific">Clostridium rhizosphaerae</name>
    <dbReference type="NCBI Taxonomy" id="2803861"/>
    <lineage>
        <taxon>Bacteria</taxon>
        <taxon>Bacillati</taxon>
        <taxon>Bacillota</taxon>
        <taxon>Clostridia</taxon>
        <taxon>Eubacteriales</taxon>
        <taxon>Clostridiaceae</taxon>
        <taxon>Clostridium</taxon>
    </lineage>
</organism>
<reference evidence="2 3" key="1">
    <citation type="submission" date="2021-01" db="EMBL/GenBank/DDBJ databases">
        <title>Genome public.</title>
        <authorList>
            <person name="Liu C."/>
            <person name="Sun Q."/>
        </authorList>
    </citation>
    <scope>NUCLEOTIDE SEQUENCE [LARGE SCALE GENOMIC DNA]</scope>
    <source>
        <strain evidence="2 3">YIM B02515</strain>
    </source>
</reference>
<gene>
    <name evidence="2" type="ORF">JK636_21065</name>
</gene>
<dbReference type="InterPro" id="IPR029787">
    <property type="entry name" value="Nucleotide_cyclase"/>
</dbReference>
<keyword evidence="3" id="KW-1185">Reference proteome</keyword>
<dbReference type="Pfam" id="PF00990">
    <property type="entry name" value="GGDEF"/>
    <property type="match status" value="1"/>
</dbReference>
<evidence type="ECO:0000313" key="3">
    <source>
        <dbReference type="Proteomes" id="UP000632377"/>
    </source>
</evidence>
<accession>A0ABS1TFQ8</accession>
<feature type="domain" description="GGDEF" evidence="1">
    <location>
        <begin position="1"/>
        <end position="73"/>
    </location>
</feature>
<dbReference type="PROSITE" id="PS50887">
    <property type="entry name" value="GGDEF"/>
    <property type="match status" value="1"/>
</dbReference>
<dbReference type="Proteomes" id="UP000632377">
    <property type="component" value="Unassembled WGS sequence"/>
</dbReference>
<proteinExistence type="predicted"/>
<dbReference type="Gene3D" id="3.30.70.270">
    <property type="match status" value="1"/>
</dbReference>
<sequence length="73" mass="8155">MYKHIGVTDNLTGNQILVQISNTLKELLSKYNGIAGRLGGGEFVILIENLSEEEANNIVETLSNKLKDRYFDV</sequence>
<dbReference type="SUPFAM" id="SSF55073">
    <property type="entry name" value="Nucleotide cyclase"/>
    <property type="match status" value="1"/>
</dbReference>
<dbReference type="InterPro" id="IPR043128">
    <property type="entry name" value="Rev_trsase/Diguanyl_cyclase"/>
</dbReference>
<dbReference type="InterPro" id="IPR000160">
    <property type="entry name" value="GGDEF_dom"/>
</dbReference>
<protein>
    <submittedName>
        <fullName evidence="2">Diguanylate cyclase</fullName>
    </submittedName>
</protein>
<name>A0ABS1TFQ8_9CLOT</name>
<dbReference type="EMBL" id="JAESWC010000018">
    <property type="protein sequence ID" value="MBL4938205.1"/>
    <property type="molecule type" value="Genomic_DNA"/>
</dbReference>
<comment type="caution">
    <text evidence="2">The sequence shown here is derived from an EMBL/GenBank/DDBJ whole genome shotgun (WGS) entry which is preliminary data.</text>
</comment>
<dbReference type="RefSeq" id="WP_202750929.1">
    <property type="nucleotide sequence ID" value="NZ_JAESWC010000018.1"/>
</dbReference>